<evidence type="ECO:0000256" key="10">
    <source>
        <dbReference type="ARBA" id="ARBA00048540"/>
    </source>
</evidence>
<reference evidence="13 14" key="1">
    <citation type="submission" date="2018-03" db="EMBL/GenBank/DDBJ databases">
        <title>Whole genome sequencing of Histamine producing bacteria.</title>
        <authorList>
            <person name="Butler K."/>
        </authorList>
    </citation>
    <scope>NUCLEOTIDE SEQUENCE [LARGE SCALE GENOMIC DNA]</scope>
    <source>
        <strain evidence="13 14">DSM 16190</strain>
    </source>
</reference>
<evidence type="ECO:0000256" key="12">
    <source>
        <dbReference type="PIRSR" id="PIRSR006268-2"/>
    </source>
</evidence>
<keyword evidence="8 11" id="KW-0460">Magnesium</keyword>
<dbReference type="RefSeq" id="WP_107281984.1">
    <property type="nucleotide sequence ID" value="NZ_PYMC01000002.1"/>
</dbReference>
<keyword evidence="5 11" id="KW-0808">Transferase</keyword>
<dbReference type="PIRSF" id="PIRSF006268">
    <property type="entry name" value="ApbE"/>
    <property type="match status" value="1"/>
</dbReference>
<accession>A0A2T3N2L7</accession>
<feature type="binding site" evidence="12">
    <location>
        <position position="156"/>
    </location>
    <ligand>
        <name>Mg(2+)</name>
        <dbReference type="ChEBI" id="CHEBI:18420"/>
    </ligand>
</feature>
<dbReference type="SUPFAM" id="SSF143631">
    <property type="entry name" value="ApbE-like"/>
    <property type="match status" value="1"/>
</dbReference>
<organism evidence="13 14">
    <name type="scientific">Photobacterium lipolyticum</name>
    <dbReference type="NCBI Taxonomy" id="266810"/>
    <lineage>
        <taxon>Bacteria</taxon>
        <taxon>Pseudomonadati</taxon>
        <taxon>Pseudomonadota</taxon>
        <taxon>Gammaproteobacteria</taxon>
        <taxon>Vibrionales</taxon>
        <taxon>Vibrionaceae</taxon>
        <taxon>Photobacterium</taxon>
    </lineage>
</organism>
<evidence type="ECO:0000313" key="13">
    <source>
        <dbReference type="EMBL" id="PSW06620.1"/>
    </source>
</evidence>
<evidence type="ECO:0000256" key="7">
    <source>
        <dbReference type="ARBA" id="ARBA00022827"/>
    </source>
</evidence>
<dbReference type="EMBL" id="PYMC01000002">
    <property type="protein sequence ID" value="PSW06620.1"/>
    <property type="molecule type" value="Genomic_DNA"/>
</dbReference>
<keyword evidence="14" id="KW-1185">Reference proteome</keyword>
<evidence type="ECO:0000256" key="11">
    <source>
        <dbReference type="PIRNR" id="PIRNR006268"/>
    </source>
</evidence>
<evidence type="ECO:0000256" key="5">
    <source>
        <dbReference type="ARBA" id="ARBA00022679"/>
    </source>
</evidence>
<proteinExistence type="inferred from homology"/>
<evidence type="ECO:0000256" key="3">
    <source>
        <dbReference type="ARBA" id="ARBA00016337"/>
    </source>
</evidence>
<keyword evidence="7 11" id="KW-0274">FAD</keyword>
<sequence length="296" mass="32516">MDTLINRLERENGHWHGTFTAMASLCEVLIEPCEYSFAKELLDCAQRIATDIEAKFSRYRSDNLCYQINRSNGKPVSIDPETFSLLRFADTCFEISGGLFDLTSGVLRNAWKFDGSDNVPSQQQIDRLLPNIGWKKISFDANTIIVPGGMEIDFGGIGKEYAVDRVACELARLAPALSVLVNFGGDLAVSKPKLSGESWSVGFEATKGSAKRGFLMLRQGGLATSGDAHRYLLKDNIRYSHILNPHTGWPVSGSPAQVTVAGSNCLQAGILSTIAMLHGNNAKAFLEMQDVRYWIT</sequence>
<dbReference type="AlphaFoldDB" id="A0A2T3N2L7"/>
<comment type="caution">
    <text evidence="13">The sequence shown here is derived from an EMBL/GenBank/DDBJ whole genome shotgun (WGS) entry which is preliminary data.</text>
</comment>
<comment type="cofactor">
    <cofactor evidence="12">
        <name>Mg(2+)</name>
        <dbReference type="ChEBI" id="CHEBI:18420"/>
    </cofactor>
    <cofactor evidence="12">
        <name>Mn(2+)</name>
        <dbReference type="ChEBI" id="CHEBI:29035"/>
    </cofactor>
    <text evidence="12">Magnesium. Can also use manganese.</text>
</comment>
<dbReference type="OrthoDB" id="9778595at2"/>
<evidence type="ECO:0000256" key="6">
    <source>
        <dbReference type="ARBA" id="ARBA00022723"/>
    </source>
</evidence>
<evidence type="ECO:0000256" key="9">
    <source>
        <dbReference type="ARBA" id="ARBA00031306"/>
    </source>
</evidence>
<dbReference type="InterPro" id="IPR003374">
    <property type="entry name" value="ApbE-like_sf"/>
</dbReference>
<dbReference type="InterPro" id="IPR024932">
    <property type="entry name" value="ApbE"/>
</dbReference>
<evidence type="ECO:0000256" key="1">
    <source>
        <dbReference type="ARBA" id="ARBA00008282"/>
    </source>
</evidence>
<keyword evidence="6 11" id="KW-0479">Metal-binding</keyword>
<dbReference type="Pfam" id="PF02424">
    <property type="entry name" value="ApbE"/>
    <property type="match status" value="1"/>
</dbReference>
<evidence type="ECO:0000313" key="14">
    <source>
        <dbReference type="Proteomes" id="UP000240904"/>
    </source>
</evidence>
<evidence type="ECO:0000256" key="4">
    <source>
        <dbReference type="ARBA" id="ARBA00022630"/>
    </source>
</evidence>
<feature type="binding site" evidence="12">
    <location>
        <position position="273"/>
    </location>
    <ligand>
        <name>Mg(2+)</name>
        <dbReference type="ChEBI" id="CHEBI:18420"/>
    </ligand>
</feature>
<dbReference type="EC" id="2.7.1.180" evidence="2 11"/>
<evidence type="ECO:0000256" key="2">
    <source>
        <dbReference type="ARBA" id="ARBA00011955"/>
    </source>
</evidence>
<name>A0A2T3N2L7_9GAMM</name>
<dbReference type="Proteomes" id="UP000240904">
    <property type="component" value="Unassembled WGS sequence"/>
</dbReference>
<dbReference type="PANTHER" id="PTHR30040:SF2">
    <property type="entry name" value="FAD:PROTEIN FMN TRANSFERASE"/>
    <property type="match status" value="1"/>
</dbReference>
<gene>
    <name evidence="13" type="ORF">C9I89_03525</name>
</gene>
<dbReference type="GO" id="GO:0016740">
    <property type="term" value="F:transferase activity"/>
    <property type="evidence" value="ECO:0007669"/>
    <property type="project" value="UniProtKB-UniRule"/>
</dbReference>
<keyword evidence="4 11" id="KW-0285">Flavoprotein</keyword>
<dbReference type="GO" id="GO:0046872">
    <property type="term" value="F:metal ion binding"/>
    <property type="evidence" value="ECO:0007669"/>
    <property type="project" value="UniProtKB-UniRule"/>
</dbReference>
<comment type="similarity">
    <text evidence="1 11">Belongs to the ApbE family.</text>
</comment>
<evidence type="ECO:0000256" key="8">
    <source>
        <dbReference type="ARBA" id="ARBA00022842"/>
    </source>
</evidence>
<dbReference type="Gene3D" id="3.10.520.10">
    <property type="entry name" value="ApbE-like domains"/>
    <property type="match status" value="1"/>
</dbReference>
<protein>
    <recommendedName>
        <fullName evidence="3 11">FAD:protein FMN transferase</fullName>
        <ecNumber evidence="2 11">2.7.1.180</ecNumber>
    </recommendedName>
    <alternativeName>
        <fullName evidence="9 11">Flavin transferase</fullName>
    </alternativeName>
</protein>
<comment type="catalytic activity">
    <reaction evidence="10 11">
        <text>L-threonyl-[protein] + FAD = FMN-L-threonyl-[protein] + AMP + H(+)</text>
        <dbReference type="Rhea" id="RHEA:36847"/>
        <dbReference type="Rhea" id="RHEA-COMP:11060"/>
        <dbReference type="Rhea" id="RHEA-COMP:11061"/>
        <dbReference type="ChEBI" id="CHEBI:15378"/>
        <dbReference type="ChEBI" id="CHEBI:30013"/>
        <dbReference type="ChEBI" id="CHEBI:57692"/>
        <dbReference type="ChEBI" id="CHEBI:74257"/>
        <dbReference type="ChEBI" id="CHEBI:456215"/>
        <dbReference type="EC" id="2.7.1.180"/>
    </reaction>
</comment>
<dbReference type="PANTHER" id="PTHR30040">
    <property type="entry name" value="THIAMINE BIOSYNTHESIS LIPOPROTEIN APBE"/>
    <property type="match status" value="1"/>
</dbReference>